<dbReference type="InterPro" id="IPR003593">
    <property type="entry name" value="AAA+_ATPase"/>
</dbReference>
<evidence type="ECO:0000313" key="5">
    <source>
        <dbReference type="EMBL" id="PWJ09865.1"/>
    </source>
</evidence>
<dbReference type="InterPro" id="IPR017871">
    <property type="entry name" value="ABC_transporter-like_CS"/>
</dbReference>
<accession>A0A315XT20</accession>
<dbReference type="PANTHER" id="PTHR42939:SF1">
    <property type="entry name" value="ABC TRANSPORTER ATP-BINDING PROTEIN ALBC-RELATED"/>
    <property type="match status" value="1"/>
</dbReference>
<protein>
    <submittedName>
        <fullName evidence="5">ABC-type multidrug transport system ATPase subunit</fullName>
    </submittedName>
</protein>
<gene>
    <name evidence="5" type="ORF">IE37_03299</name>
</gene>
<evidence type="ECO:0000259" key="4">
    <source>
        <dbReference type="PROSITE" id="PS50893"/>
    </source>
</evidence>
<dbReference type="GO" id="GO:0005524">
    <property type="term" value="F:ATP binding"/>
    <property type="evidence" value="ECO:0007669"/>
    <property type="project" value="UniProtKB-KW"/>
</dbReference>
<keyword evidence="3" id="KW-0067">ATP-binding</keyword>
<evidence type="ECO:0000313" key="6">
    <source>
        <dbReference type="Proteomes" id="UP000245720"/>
    </source>
</evidence>
<dbReference type="OrthoDB" id="9775135at2"/>
<dbReference type="PROSITE" id="PS00211">
    <property type="entry name" value="ABC_TRANSPORTER_1"/>
    <property type="match status" value="1"/>
</dbReference>
<keyword evidence="2" id="KW-0547">Nucleotide-binding</keyword>
<dbReference type="InterPro" id="IPR051782">
    <property type="entry name" value="ABC_Transporter_VariousFunc"/>
</dbReference>
<keyword evidence="1" id="KW-0813">Transport</keyword>
<dbReference type="InterPro" id="IPR027417">
    <property type="entry name" value="P-loop_NTPase"/>
</dbReference>
<evidence type="ECO:0000256" key="2">
    <source>
        <dbReference type="ARBA" id="ARBA00022741"/>
    </source>
</evidence>
<dbReference type="Pfam" id="PF00005">
    <property type="entry name" value="ABC_tran"/>
    <property type="match status" value="1"/>
</dbReference>
<dbReference type="GO" id="GO:0016887">
    <property type="term" value="F:ATP hydrolysis activity"/>
    <property type="evidence" value="ECO:0007669"/>
    <property type="project" value="InterPro"/>
</dbReference>
<sequence>MSTLELQIINKHYGRKKHALCDFSYIFTNGIYGLLGPNGAGKSTLMNIITDNLLPDQYGGKILWNGEETRLLKDRFRSRLGFMPQQQNLYESMTAHTFLSYIASLKCLDRKSAEAEIPRIVERVELTESIDKKMGGFSGGMKQRVLIAAAMLGDPDLLILDEPTAGLDPKQRVIIRNMVSDLGHEKIIIISTHIVSDIETIAKEILFLKEGHLIDSGTIPELVKKVTDGERTLENLYMQYYGEVQK</sequence>
<name>A0A315XT20_RUMFL</name>
<comment type="caution">
    <text evidence="5">The sequence shown here is derived from an EMBL/GenBank/DDBJ whole genome shotgun (WGS) entry which is preliminary data.</text>
</comment>
<dbReference type="PROSITE" id="PS50893">
    <property type="entry name" value="ABC_TRANSPORTER_2"/>
    <property type="match status" value="1"/>
</dbReference>
<dbReference type="InterPro" id="IPR003439">
    <property type="entry name" value="ABC_transporter-like_ATP-bd"/>
</dbReference>
<dbReference type="AlphaFoldDB" id="A0A315XT20"/>
<dbReference type="SMART" id="SM00382">
    <property type="entry name" value="AAA"/>
    <property type="match status" value="1"/>
</dbReference>
<dbReference type="Proteomes" id="UP000245720">
    <property type="component" value="Unassembled WGS sequence"/>
</dbReference>
<dbReference type="EMBL" id="QGDI01000018">
    <property type="protein sequence ID" value="PWJ09865.1"/>
    <property type="molecule type" value="Genomic_DNA"/>
</dbReference>
<dbReference type="PANTHER" id="PTHR42939">
    <property type="entry name" value="ABC TRANSPORTER ATP-BINDING PROTEIN ALBC-RELATED"/>
    <property type="match status" value="1"/>
</dbReference>
<proteinExistence type="predicted"/>
<dbReference type="RefSeq" id="WP_109727960.1">
    <property type="nucleotide sequence ID" value="NZ_QGDI01000018.1"/>
</dbReference>
<dbReference type="Gene3D" id="3.40.50.300">
    <property type="entry name" value="P-loop containing nucleotide triphosphate hydrolases"/>
    <property type="match status" value="1"/>
</dbReference>
<organism evidence="5 6">
    <name type="scientific">Ruminococcus flavefaciens</name>
    <dbReference type="NCBI Taxonomy" id="1265"/>
    <lineage>
        <taxon>Bacteria</taxon>
        <taxon>Bacillati</taxon>
        <taxon>Bacillota</taxon>
        <taxon>Clostridia</taxon>
        <taxon>Eubacteriales</taxon>
        <taxon>Oscillospiraceae</taxon>
        <taxon>Ruminococcus</taxon>
    </lineage>
</organism>
<dbReference type="SUPFAM" id="SSF52540">
    <property type="entry name" value="P-loop containing nucleoside triphosphate hydrolases"/>
    <property type="match status" value="1"/>
</dbReference>
<reference evidence="5 6" key="1">
    <citation type="submission" date="2018-05" db="EMBL/GenBank/DDBJ databases">
        <title>The Hungate 1000. A catalogue of reference genomes from the rumen microbiome.</title>
        <authorList>
            <person name="Kelly W."/>
        </authorList>
    </citation>
    <scope>NUCLEOTIDE SEQUENCE [LARGE SCALE GENOMIC DNA]</scope>
    <source>
        <strain evidence="5 6">SAb67</strain>
    </source>
</reference>
<evidence type="ECO:0000256" key="3">
    <source>
        <dbReference type="ARBA" id="ARBA00022840"/>
    </source>
</evidence>
<feature type="domain" description="ABC transporter" evidence="4">
    <location>
        <begin position="4"/>
        <end position="235"/>
    </location>
</feature>
<evidence type="ECO:0000256" key="1">
    <source>
        <dbReference type="ARBA" id="ARBA00022448"/>
    </source>
</evidence>